<sequence>MAAPMEGPPALDVADIPADVVREIVRRLPCVADRDGAADVCRKWRAALADPMPPPPPPRPLPWLLLPSASAGSTRACCFYCGTDRCRLRHLLSPAHGARCFGSYEGGHGHAIVHFRSREDPKRAFRCLPLPDLLRSCRGDQRAEYMIILAATLSSVPDDNSCVAAGIVMRRHLIAGPRRLAFWRMGDDVPVEGVMASDVLNVRDEVQDVIYYDGAFRFLTGRGFIVACVPAFYPDGGLHGTSESLLRIRQQERLRGQVQARYLVESRGKFLMVVRFTSRPHLLTSHLKVFEIVEQVVNYAGVDKVEHCWIELDSLDGRVLFVGRGCSRSYEVAPYHGLSLKESIYFVDDSFSDEAMMFGNERDRHYPCNDTGKWSDGHVQRCFPEEGASAHSSPYPDTTVQLHVVEELMEMFANYSTEDIPVPLNLSRWKLLVNCAKFPGKQFRGLKIRVRCDSKGLIQHHEVLMLVDSGTQFYV</sequence>
<protein>
    <recommendedName>
        <fullName evidence="1">KIB1-4 beta-propeller domain-containing protein</fullName>
    </recommendedName>
</protein>
<reference evidence="2 3" key="1">
    <citation type="submission" date="2019-11" db="EMBL/GenBank/DDBJ databases">
        <title>Whole genome sequence of Oryza granulata.</title>
        <authorList>
            <person name="Li W."/>
        </authorList>
    </citation>
    <scope>NUCLEOTIDE SEQUENCE [LARGE SCALE GENOMIC DNA]</scope>
    <source>
        <strain evidence="3">cv. Menghai</strain>
        <tissue evidence="2">Leaf</tissue>
    </source>
</reference>
<evidence type="ECO:0000313" key="3">
    <source>
        <dbReference type="Proteomes" id="UP000479710"/>
    </source>
</evidence>
<dbReference type="Gene3D" id="1.20.1280.50">
    <property type="match status" value="1"/>
</dbReference>
<keyword evidence="3" id="KW-1185">Reference proteome</keyword>
<dbReference type="PANTHER" id="PTHR33110:SF125">
    <property type="entry name" value="OS05G0570350 PROTEIN"/>
    <property type="match status" value="1"/>
</dbReference>
<name>A0A6G1F2W1_9ORYZ</name>
<organism evidence="2 3">
    <name type="scientific">Oryza meyeriana var. granulata</name>
    <dbReference type="NCBI Taxonomy" id="110450"/>
    <lineage>
        <taxon>Eukaryota</taxon>
        <taxon>Viridiplantae</taxon>
        <taxon>Streptophyta</taxon>
        <taxon>Embryophyta</taxon>
        <taxon>Tracheophyta</taxon>
        <taxon>Spermatophyta</taxon>
        <taxon>Magnoliopsida</taxon>
        <taxon>Liliopsida</taxon>
        <taxon>Poales</taxon>
        <taxon>Poaceae</taxon>
        <taxon>BOP clade</taxon>
        <taxon>Oryzoideae</taxon>
        <taxon>Oryzeae</taxon>
        <taxon>Oryzinae</taxon>
        <taxon>Oryza</taxon>
        <taxon>Oryza meyeriana</taxon>
    </lineage>
</organism>
<comment type="caution">
    <text evidence="2">The sequence shown here is derived from an EMBL/GenBank/DDBJ whole genome shotgun (WGS) entry which is preliminary data.</text>
</comment>
<dbReference type="EMBL" id="SPHZ02000001">
    <property type="protein sequence ID" value="KAF0931152.1"/>
    <property type="molecule type" value="Genomic_DNA"/>
</dbReference>
<dbReference type="PANTHER" id="PTHR33110">
    <property type="entry name" value="F-BOX/KELCH-REPEAT PROTEIN-RELATED"/>
    <property type="match status" value="1"/>
</dbReference>
<evidence type="ECO:0000313" key="2">
    <source>
        <dbReference type="EMBL" id="KAF0931152.1"/>
    </source>
</evidence>
<dbReference type="AlphaFoldDB" id="A0A6G1F2W1"/>
<accession>A0A6G1F2W1</accession>
<dbReference type="Pfam" id="PF03478">
    <property type="entry name" value="Beta-prop_KIB1-4"/>
    <property type="match status" value="1"/>
</dbReference>
<dbReference type="InterPro" id="IPR005174">
    <property type="entry name" value="KIB1-4_b-propeller"/>
</dbReference>
<dbReference type="Proteomes" id="UP000479710">
    <property type="component" value="Unassembled WGS sequence"/>
</dbReference>
<evidence type="ECO:0000259" key="1">
    <source>
        <dbReference type="Pfam" id="PF03478"/>
    </source>
</evidence>
<dbReference type="OrthoDB" id="642536at2759"/>
<feature type="domain" description="KIB1-4 beta-propeller" evidence="1">
    <location>
        <begin position="128"/>
        <end position="353"/>
    </location>
</feature>
<gene>
    <name evidence="2" type="ORF">E2562_002509</name>
</gene>
<proteinExistence type="predicted"/>